<gene>
    <name evidence="1" type="primary">jg9562</name>
    <name evidence="1" type="ORF">PAEG_LOCUS2100</name>
</gene>
<comment type="caution">
    <text evidence="1">The sequence shown here is derived from an EMBL/GenBank/DDBJ whole genome shotgun (WGS) entry which is preliminary data.</text>
</comment>
<feature type="non-terminal residue" evidence="1">
    <location>
        <position position="1"/>
    </location>
</feature>
<dbReference type="AlphaFoldDB" id="A0A8S4QHX0"/>
<reference evidence="1" key="1">
    <citation type="submission" date="2022-03" db="EMBL/GenBank/DDBJ databases">
        <authorList>
            <person name="Lindestad O."/>
        </authorList>
    </citation>
    <scope>NUCLEOTIDE SEQUENCE</scope>
</reference>
<evidence type="ECO:0000313" key="1">
    <source>
        <dbReference type="EMBL" id="CAH2210188.1"/>
    </source>
</evidence>
<organism evidence="1 2">
    <name type="scientific">Pararge aegeria aegeria</name>
    <dbReference type="NCBI Taxonomy" id="348720"/>
    <lineage>
        <taxon>Eukaryota</taxon>
        <taxon>Metazoa</taxon>
        <taxon>Ecdysozoa</taxon>
        <taxon>Arthropoda</taxon>
        <taxon>Hexapoda</taxon>
        <taxon>Insecta</taxon>
        <taxon>Pterygota</taxon>
        <taxon>Neoptera</taxon>
        <taxon>Endopterygota</taxon>
        <taxon>Lepidoptera</taxon>
        <taxon>Glossata</taxon>
        <taxon>Ditrysia</taxon>
        <taxon>Papilionoidea</taxon>
        <taxon>Nymphalidae</taxon>
        <taxon>Satyrinae</taxon>
        <taxon>Satyrini</taxon>
        <taxon>Parargina</taxon>
        <taxon>Pararge</taxon>
    </lineage>
</organism>
<name>A0A8S4QHX0_9NEOP</name>
<evidence type="ECO:0000313" key="2">
    <source>
        <dbReference type="Proteomes" id="UP000838756"/>
    </source>
</evidence>
<sequence length="97" mass="10186">TQTNRPRPRRTLVAAISGRPRRTLVAAISGDLSLPIVFLAMLSGESSWEAVADFCETRGSKSASAAALTGGKKTVAVFGSLASLKRQRLAIGQDSEV</sequence>
<dbReference type="Proteomes" id="UP000838756">
    <property type="component" value="Unassembled WGS sequence"/>
</dbReference>
<dbReference type="OrthoDB" id="7480128at2759"/>
<proteinExistence type="predicted"/>
<accession>A0A8S4QHX0</accession>
<dbReference type="EMBL" id="CAKXAJ010006865">
    <property type="protein sequence ID" value="CAH2210188.1"/>
    <property type="molecule type" value="Genomic_DNA"/>
</dbReference>
<protein>
    <submittedName>
        <fullName evidence="1">Jg9562 protein</fullName>
    </submittedName>
</protein>
<keyword evidence="2" id="KW-1185">Reference proteome</keyword>